<name>A0A261EY87_9BIFI</name>
<evidence type="ECO:0000313" key="2">
    <source>
        <dbReference type="EMBL" id="OZG51829.1"/>
    </source>
</evidence>
<dbReference type="EMBL" id="MWWR01000006">
    <property type="protein sequence ID" value="OZG51829.1"/>
    <property type="molecule type" value="Genomic_DNA"/>
</dbReference>
<feature type="region of interest" description="Disordered" evidence="1">
    <location>
        <begin position="1"/>
        <end position="31"/>
    </location>
</feature>
<gene>
    <name evidence="2" type="ORF">PSRA_0909</name>
</gene>
<evidence type="ECO:0000313" key="3">
    <source>
        <dbReference type="Proteomes" id="UP000216725"/>
    </source>
</evidence>
<comment type="caution">
    <text evidence="2">The sequence shown here is derived from an EMBL/GenBank/DDBJ whole genome shotgun (WGS) entry which is preliminary data.</text>
</comment>
<accession>A0A261EY87</accession>
<keyword evidence="3" id="KW-1185">Reference proteome</keyword>
<sequence length="68" mass="7678">MARHAATRQARGDTGQRWRGTGRHAYAKGSARNPCRPFVHWRGNAGAIVLCQDAYAVHSYDFEVEEYV</sequence>
<dbReference type="AlphaFoldDB" id="A0A261EY87"/>
<evidence type="ECO:0000256" key="1">
    <source>
        <dbReference type="SAM" id="MobiDB-lite"/>
    </source>
</evidence>
<dbReference type="Proteomes" id="UP000216725">
    <property type="component" value="Unassembled WGS sequence"/>
</dbReference>
<protein>
    <submittedName>
        <fullName evidence="2">Uncharacterized protein</fullName>
    </submittedName>
</protein>
<proteinExistence type="predicted"/>
<organism evidence="2 3">
    <name type="scientific">Pseudoscardovia radai</name>
    <dbReference type="NCBI Taxonomy" id="987066"/>
    <lineage>
        <taxon>Bacteria</taxon>
        <taxon>Bacillati</taxon>
        <taxon>Actinomycetota</taxon>
        <taxon>Actinomycetes</taxon>
        <taxon>Bifidobacteriales</taxon>
        <taxon>Bifidobacteriaceae</taxon>
        <taxon>Pseudoscardovia</taxon>
    </lineage>
</organism>
<reference evidence="2 3" key="1">
    <citation type="journal article" date="2017" name="BMC Genomics">
        <title>Comparative genomic and phylogenomic analyses of the Bifidobacteriaceae family.</title>
        <authorList>
            <person name="Lugli G.A."/>
            <person name="Milani C."/>
            <person name="Turroni F."/>
            <person name="Duranti S."/>
            <person name="Mancabelli L."/>
            <person name="Mangifesta M."/>
            <person name="Ferrario C."/>
            <person name="Modesto M."/>
            <person name="Mattarelli P."/>
            <person name="Jiri K."/>
            <person name="van Sinderen D."/>
            <person name="Ventura M."/>
        </authorList>
    </citation>
    <scope>NUCLEOTIDE SEQUENCE [LARGE SCALE GENOMIC DNA]</scope>
    <source>
        <strain evidence="2 3">DSM 24742</strain>
    </source>
</reference>